<gene>
    <name evidence="2" type="ordered locus">Mesop_4327</name>
</gene>
<evidence type="ECO:0000259" key="1">
    <source>
        <dbReference type="Pfam" id="PF13649"/>
    </source>
</evidence>
<dbReference type="InterPro" id="IPR041698">
    <property type="entry name" value="Methyltransf_25"/>
</dbReference>
<dbReference type="RefSeq" id="WP_013895433.1">
    <property type="nucleotide sequence ID" value="NC_015675.1"/>
</dbReference>
<proteinExistence type="predicted"/>
<keyword evidence="2" id="KW-0489">Methyltransferase</keyword>
<dbReference type="EMBL" id="CP002279">
    <property type="protein sequence ID" value="AEH88757.1"/>
    <property type="molecule type" value="Genomic_DNA"/>
</dbReference>
<organism evidence="2 3">
    <name type="scientific">Mesorhizobium opportunistum (strain LMG 24607 / HAMBI 3007 / WSM2075)</name>
    <dbReference type="NCBI Taxonomy" id="536019"/>
    <lineage>
        <taxon>Bacteria</taxon>
        <taxon>Pseudomonadati</taxon>
        <taxon>Pseudomonadota</taxon>
        <taxon>Alphaproteobacteria</taxon>
        <taxon>Hyphomicrobiales</taxon>
        <taxon>Phyllobacteriaceae</taxon>
        <taxon>Mesorhizobium</taxon>
    </lineage>
</organism>
<name>F7Y9N1_MESOW</name>
<dbReference type="AlphaFoldDB" id="F7Y9N1"/>
<reference evidence="2 3" key="1">
    <citation type="submission" date="2010-10" db="EMBL/GenBank/DDBJ databases">
        <title>Complete sequence of Mesorhizobium opportunistum WSM2075.</title>
        <authorList>
            <consortium name="US DOE Joint Genome Institute"/>
            <person name="Lucas S."/>
            <person name="Copeland A."/>
            <person name="Lapidus A."/>
            <person name="Cheng J.-F."/>
            <person name="Bruce D."/>
            <person name="Goodwin L."/>
            <person name="Pitluck S."/>
            <person name="Chertkov O."/>
            <person name="Misra M."/>
            <person name="Detter J.C."/>
            <person name="Han C."/>
            <person name="Tapia R."/>
            <person name="Land M."/>
            <person name="Hauser L."/>
            <person name="Kyrpides N."/>
            <person name="Ovchinnikova G."/>
            <person name="Mavrommatis K.M."/>
            <person name="Tiwari R.P."/>
            <person name="Howieson J.G."/>
            <person name="O'Hara G.W."/>
            <person name="Nandasena K.G."/>
            <person name="Woyke T."/>
        </authorList>
    </citation>
    <scope>NUCLEOTIDE SEQUENCE [LARGE SCALE GENOMIC DNA]</scope>
    <source>
        <strain evidence="3">LMG 24607 / HAMBI 3007 / WSM2075</strain>
    </source>
</reference>
<protein>
    <submittedName>
        <fullName evidence="2">Methyltransferase type 11</fullName>
    </submittedName>
</protein>
<dbReference type="Proteomes" id="UP000001623">
    <property type="component" value="Chromosome"/>
</dbReference>
<dbReference type="InterPro" id="IPR029063">
    <property type="entry name" value="SAM-dependent_MTases_sf"/>
</dbReference>
<dbReference type="HOGENOM" id="CLU_1625132_0_0_5"/>
<evidence type="ECO:0000313" key="2">
    <source>
        <dbReference type="EMBL" id="AEH88757.1"/>
    </source>
</evidence>
<sequence>MIRRGVGLDVTPRFIAKQLSWPTGIGGWLVRAGMNRGNARLNTYGVDQLHLAPEDRVVEVGFGGGTVLPRLLEGAVFVCGVDRSESIVNAATRRFVDAVNAGRAEFRVGTVESLPLPDATFDKALSIHISGKALKLGPRNSGVCSSQAGESCLASYRRCIRIG</sequence>
<dbReference type="GO" id="GO:0032259">
    <property type="term" value="P:methylation"/>
    <property type="evidence" value="ECO:0007669"/>
    <property type="project" value="UniProtKB-KW"/>
</dbReference>
<dbReference type="Pfam" id="PF13649">
    <property type="entry name" value="Methyltransf_25"/>
    <property type="match status" value="1"/>
</dbReference>
<dbReference type="GO" id="GO:0008168">
    <property type="term" value="F:methyltransferase activity"/>
    <property type="evidence" value="ECO:0007669"/>
    <property type="project" value="UniProtKB-KW"/>
</dbReference>
<accession>F7Y9N1</accession>
<keyword evidence="2" id="KW-0808">Transferase</keyword>
<dbReference type="CDD" id="cd02440">
    <property type="entry name" value="AdoMet_MTases"/>
    <property type="match status" value="1"/>
</dbReference>
<dbReference type="SUPFAM" id="SSF53335">
    <property type="entry name" value="S-adenosyl-L-methionine-dependent methyltransferases"/>
    <property type="match status" value="1"/>
</dbReference>
<dbReference type="eggNOG" id="COG2226">
    <property type="taxonomic scope" value="Bacteria"/>
</dbReference>
<dbReference type="Gene3D" id="3.40.50.150">
    <property type="entry name" value="Vaccinia Virus protein VP39"/>
    <property type="match status" value="1"/>
</dbReference>
<evidence type="ECO:0000313" key="3">
    <source>
        <dbReference type="Proteomes" id="UP000001623"/>
    </source>
</evidence>
<dbReference type="KEGG" id="mop:Mesop_4327"/>
<feature type="domain" description="Methyltransferase" evidence="1">
    <location>
        <begin position="57"/>
        <end position="127"/>
    </location>
</feature>
<dbReference type="STRING" id="536019.Mesop_4327"/>